<dbReference type="Proteomes" id="UP001152795">
    <property type="component" value="Unassembled WGS sequence"/>
</dbReference>
<name>A0A6S7HNZ3_PARCT</name>
<dbReference type="SUPFAM" id="SSF56496">
    <property type="entry name" value="Fibrinogen C-terminal domain-like"/>
    <property type="match status" value="2"/>
</dbReference>
<dbReference type="PROSITE" id="PS51406">
    <property type="entry name" value="FIBRINOGEN_C_2"/>
    <property type="match status" value="2"/>
</dbReference>
<dbReference type="EMBL" id="CACRXK020005312">
    <property type="protein sequence ID" value="CAB4005777.1"/>
    <property type="molecule type" value="Genomic_DNA"/>
</dbReference>
<dbReference type="GO" id="GO:0005615">
    <property type="term" value="C:extracellular space"/>
    <property type="evidence" value="ECO:0007669"/>
    <property type="project" value="TreeGrafter"/>
</dbReference>
<evidence type="ECO:0000313" key="2">
    <source>
        <dbReference type="Proteomes" id="UP001152795"/>
    </source>
</evidence>
<dbReference type="Gene3D" id="3.90.215.10">
    <property type="entry name" value="Gamma Fibrinogen, chain A, domain 1"/>
    <property type="match status" value="2"/>
</dbReference>
<dbReference type="OrthoDB" id="7735550at2759"/>
<keyword evidence="2" id="KW-1185">Reference proteome</keyword>
<comment type="caution">
    <text evidence="1">The sequence shown here is derived from an EMBL/GenBank/DDBJ whole genome shotgun (WGS) entry which is preliminary data.</text>
</comment>
<dbReference type="SMART" id="SM00186">
    <property type="entry name" value="FBG"/>
    <property type="match status" value="2"/>
</dbReference>
<gene>
    <name evidence="1" type="ORF">PACLA_8A009547</name>
</gene>
<organism evidence="1 2">
    <name type="scientific">Paramuricea clavata</name>
    <name type="common">Red gorgonian</name>
    <name type="synonym">Violescent sea-whip</name>
    <dbReference type="NCBI Taxonomy" id="317549"/>
    <lineage>
        <taxon>Eukaryota</taxon>
        <taxon>Metazoa</taxon>
        <taxon>Cnidaria</taxon>
        <taxon>Anthozoa</taxon>
        <taxon>Octocorallia</taxon>
        <taxon>Malacalcyonacea</taxon>
        <taxon>Plexauridae</taxon>
        <taxon>Paramuricea</taxon>
    </lineage>
</organism>
<protein>
    <submittedName>
        <fullName evidence="1">Uncharacterized protein</fullName>
    </submittedName>
</protein>
<dbReference type="PANTHER" id="PTHR19143:SF458">
    <property type="entry name" value="FIBRINOGEN C-TERMINAL DOMAIN-CONTAINING PROTEIN-RELATED"/>
    <property type="match status" value="1"/>
</dbReference>
<reference evidence="1" key="1">
    <citation type="submission" date="2020-04" db="EMBL/GenBank/DDBJ databases">
        <authorList>
            <person name="Alioto T."/>
            <person name="Alioto T."/>
            <person name="Gomez Garrido J."/>
        </authorList>
    </citation>
    <scope>NUCLEOTIDE SEQUENCE</scope>
    <source>
        <strain evidence="1">A484AB</strain>
    </source>
</reference>
<dbReference type="InterPro" id="IPR002181">
    <property type="entry name" value="Fibrinogen_a/b/g_C_dom"/>
</dbReference>
<accession>A0A6S7HNZ3</accession>
<dbReference type="Pfam" id="PF00147">
    <property type="entry name" value="Fibrinogen_C"/>
    <property type="match status" value="2"/>
</dbReference>
<feature type="non-terminal residue" evidence="1">
    <location>
        <position position="1"/>
    </location>
</feature>
<dbReference type="NCBIfam" id="NF040941">
    <property type="entry name" value="GGGWT_bact"/>
    <property type="match status" value="1"/>
</dbReference>
<dbReference type="CDD" id="cd00087">
    <property type="entry name" value="FReD"/>
    <property type="match status" value="2"/>
</dbReference>
<dbReference type="PANTHER" id="PTHR19143">
    <property type="entry name" value="FIBRINOGEN/TENASCIN/ANGIOPOEITIN"/>
    <property type="match status" value="1"/>
</dbReference>
<dbReference type="InterPro" id="IPR036056">
    <property type="entry name" value="Fibrinogen-like_C"/>
</dbReference>
<dbReference type="Gene3D" id="4.10.530.10">
    <property type="entry name" value="Gamma-fibrinogen Carboxyl Terminal Fragment, domain 2"/>
    <property type="match status" value="1"/>
</dbReference>
<sequence>FMFFSISIKVVTETIVKYNEMKCLCSARYYDIFSEVFFERSSNFLTSLKDTMENIVLLLSPSQYKIIVCAIGTINARCADIITMMDARRASSEKHLPGFKTFRLGNDDLLNFWLRRFHATFLAVFDAVYILVFVMWYIDCKLHFASLSKFTAHSEIFPAMATERALKRQFPLAEHRHDHPGLSAARGTTDFNGARTKTCVIVLRPLSSIPSFDAISKRSKAAEKFLHIIQCCHCTEDRTFDSSPKQSFDDVMINDKKLSDSIKEIPGSLGQHESARNKWILGGSCASLYKSGQRKDGVYTFNPDILGSFQVRCDMQTDGGGWTVFQRRQDASVDFYRGWQDYKNGFGNLNGNFWLGLDRIHRLTKSGQNVLRVDLVDWTNDTAYAKYGSFSVAPESDGYKLNLGSFSDNSNNAVPKNGGKIGHNPRRILKRRFGANTLLDMKPLASYFNFIEDEVGQIINSRKTDEKFVSSIINAYDAGGGPAPPREIPWRYQMLRNQSKCCIVQMDRLGAENEQRKTPTVITTWRIRYSFFFVKYFRAKIQLLTSTDKRRIVKDRGYNYLKNTRRTSTFRAKALRLVLRQRSSSCIQPKLSAMPTLNLRTVHACRELKLLFMQKCGLSSSPYKSNSSCDPWTALAQKMSKGKQQQRIRLYIPLNQTDCMKLRTSFTIKHRQKMVNTQWQDYKNGFGNLNGNLWLGLDEIHRLTKSEQNVLRVDLTDWTNDSAYAKYGSFSVASESDGYRLNLGRFSGNAGDALTYHNGMKFTTYDRDNDQGGGENCAMSWQGAWWYNNSHISNLNGRYLKAGTSSGKELIGKNGKTTRSR</sequence>
<evidence type="ECO:0000313" key="1">
    <source>
        <dbReference type="EMBL" id="CAB4005777.1"/>
    </source>
</evidence>
<proteinExistence type="predicted"/>
<dbReference type="InterPro" id="IPR050373">
    <property type="entry name" value="Fibrinogen_C-term_domain"/>
</dbReference>
<dbReference type="InterPro" id="IPR014716">
    <property type="entry name" value="Fibrinogen_a/b/g_C_1"/>
</dbReference>
<dbReference type="AlphaFoldDB" id="A0A6S7HNZ3"/>